<gene>
    <name evidence="1" type="ORF">AMJ44_15805</name>
</gene>
<sequence>MKKIILFLGVLSTFSLSTNNIVLGYEHICIDPGHGGPGASKYGSNGDGAGTYGLVYHLSEQWVNFQVALELYDMTQTKHQPEG</sequence>
<dbReference type="EMBL" id="LIZX01000275">
    <property type="protein sequence ID" value="KPJ62308.1"/>
    <property type="molecule type" value="Genomic_DNA"/>
</dbReference>
<accession>A0A0S7XIW8</accession>
<comment type="caution">
    <text evidence="1">The sequence shown here is derived from an EMBL/GenBank/DDBJ whole genome shotgun (WGS) entry which is preliminary data.</text>
</comment>
<evidence type="ECO:0000313" key="2">
    <source>
        <dbReference type="Proteomes" id="UP000051861"/>
    </source>
</evidence>
<dbReference type="Proteomes" id="UP000051861">
    <property type="component" value="Unassembled WGS sequence"/>
</dbReference>
<name>A0A0S7XIW8_UNCSA</name>
<evidence type="ECO:0000313" key="1">
    <source>
        <dbReference type="EMBL" id="KPJ62308.1"/>
    </source>
</evidence>
<reference evidence="1 2" key="1">
    <citation type="journal article" date="2015" name="Microbiome">
        <title>Genomic resolution of linkages in carbon, nitrogen, and sulfur cycling among widespread estuary sediment bacteria.</title>
        <authorList>
            <person name="Baker B.J."/>
            <person name="Lazar C.S."/>
            <person name="Teske A.P."/>
            <person name="Dick G.J."/>
        </authorList>
    </citation>
    <scope>NUCLEOTIDE SEQUENCE [LARGE SCALE GENOMIC DNA]</scope>
    <source>
        <strain evidence="1">DG_54_3</strain>
    </source>
</reference>
<proteinExistence type="predicted"/>
<dbReference type="AlphaFoldDB" id="A0A0S7XIW8"/>
<protein>
    <submittedName>
        <fullName evidence="1">Uncharacterized protein</fullName>
    </submittedName>
</protein>
<organism evidence="1 2">
    <name type="scientific">candidate division WOR-1 bacterium DG_54_3</name>
    <dbReference type="NCBI Taxonomy" id="1703775"/>
    <lineage>
        <taxon>Bacteria</taxon>
        <taxon>Bacillati</taxon>
        <taxon>Saganbacteria</taxon>
    </lineage>
</organism>